<reference evidence="6 7" key="1">
    <citation type="submission" date="2016-09" db="EMBL/GenBank/DDBJ databases">
        <title>Extensive genetic diversity and differential bi-allelic expression allows diatom success in the polar Southern Ocean.</title>
        <authorList>
            <consortium name="DOE Joint Genome Institute"/>
            <person name="Mock T."/>
            <person name="Otillar R.P."/>
            <person name="Strauss J."/>
            <person name="Dupont C."/>
            <person name="Frickenhaus S."/>
            <person name="Maumus F."/>
            <person name="Mcmullan M."/>
            <person name="Sanges R."/>
            <person name="Schmutz J."/>
            <person name="Toseland A."/>
            <person name="Valas R."/>
            <person name="Veluchamy A."/>
            <person name="Ward B.J."/>
            <person name="Allen A."/>
            <person name="Barry K."/>
            <person name="Falciatore A."/>
            <person name="Ferrante M."/>
            <person name="Fortunato A.E."/>
            <person name="Gloeckner G."/>
            <person name="Gruber A."/>
            <person name="Hipkin R."/>
            <person name="Janech M."/>
            <person name="Kroth P."/>
            <person name="Leese F."/>
            <person name="Lindquist E."/>
            <person name="Lyon B.R."/>
            <person name="Martin J."/>
            <person name="Mayer C."/>
            <person name="Parker M."/>
            <person name="Quesneville H."/>
            <person name="Raymond J."/>
            <person name="Uhlig C."/>
            <person name="Valentin K.U."/>
            <person name="Worden A.Z."/>
            <person name="Armbrust E.V."/>
            <person name="Bowler C."/>
            <person name="Green B."/>
            <person name="Moulton V."/>
            <person name="Van Oosterhout C."/>
            <person name="Grigoriev I."/>
        </authorList>
    </citation>
    <scope>NUCLEOTIDE SEQUENCE [LARGE SCALE GENOMIC DNA]</scope>
    <source>
        <strain evidence="6 7">CCMP1102</strain>
    </source>
</reference>
<dbReference type="GO" id="GO:0000981">
    <property type="term" value="F:DNA-binding transcription factor activity, RNA polymerase II-specific"/>
    <property type="evidence" value="ECO:0007669"/>
    <property type="project" value="TreeGrafter"/>
</dbReference>
<dbReference type="Proteomes" id="UP000095751">
    <property type="component" value="Unassembled WGS sequence"/>
</dbReference>
<dbReference type="PANTHER" id="PTHR10237">
    <property type="entry name" value="DEFORMED EPIDERMAL AUTOREGULATORY FACTOR 1 HOMOLOG SUPPRESSIN"/>
    <property type="match status" value="1"/>
</dbReference>
<evidence type="ECO:0000256" key="2">
    <source>
        <dbReference type="ARBA" id="ARBA00022771"/>
    </source>
</evidence>
<dbReference type="GO" id="GO:0008270">
    <property type="term" value="F:zinc ion binding"/>
    <property type="evidence" value="ECO:0007669"/>
    <property type="project" value="UniProtKB-KW"/>
</dbReference>
<dbReference type="OrthoDB" id="40466at2759"/>
<name>A0A1E7FLH6_9STRA</name>
<keyword evidence="1" id="KW-0479">Metal-binding</keyword>
<dbReference type="PROSITE" id="PS01360">
    <property type="entry name" value="ZF_MYND_1"/>
    <property type="match status" value="1"/>
</dbReference>
<evidence type="ECO:0000313" key="6">
    <source>
        <dbReference type="EMBL" id="OEU19018.1"/>
    </source>
</evidence>
<dbReference type="KEGG" id="fcy:FRACYDRAFT_237312"/>
<evidence type="ECO:0000256" key="3">
    <source>
        <dbReference type="ARBA" id="ARBA00022833"/>
    </source>
</evidence>
<dbReference type="PROSITE" id="PS50865">
    <property type="entry name" value="ZF_MYND_2"/>
    <property type="match status" value="1"/>
</dbReference>
<dbReference type="AlphaFoldDB" id="A0A1E7FLH6"/>
<organism evidence="6 7">
    <name type="scientific">Fragilariopsis cylindrus CCMP1102</name>
    <dbReference type="NCBI Taxonomy" id="635003"/>
    <lineage>
        <taxon>Eukaryota</taxon>
        <taxon>Sar</taxon>
        <taxon>Stramenopiles</taxon>
        <taxon>Ochrophyta</taxon>
        <taxon>Bacillariophyta</taxon>
        <taxon>Bacillariophyceae</taxon>
        <taxon>Bacillariophycidae</taxon>
        <taxon>Bacillariales</taxon>
        <taxon>Bacillariaceae</taxon>
        <taxon>Fragilariopsis</taxon>
    </lineage>
</organism>
<evidence type="ECO:0000313" key="7">
    <source>
        <dbReference type="Proteomes" id="UP000095751"/>
    </source>
</evidence>
<keyword evidence="3" id="KW-0862">Zinc</keyword>
<protein>
    <recommendedName>
        <fullName evidence="5">MYND-type domain-containing protein</fullName>
    </recommendedName>
</protein>
<dbReference type="EMBL" id="KV784356">
    <property type="protein sequence ID" value="OEU19018.1"/>
    <property type="molecule type" value="Genomic_DNA"/>
</dbReference>
<gene>
    <name evidence="6" type="ORF">FRACYDRAFT_237312</name>
</gene>
<dbReference type="GO" id="GO:0005634">
    <property type="term" value="C:nucleus"/>
    <property type="evidence" value="ECO:0007669"/>
    <property type="project" value="TreeGrafter"/>
</dbReference>
<keyword evidence="7" id="KW-1185">Reference proteome</keyword>
<evidence type="ECO:0000259" key="5">
    <source>
        <dbReference type="PROSITE" id="PS50865"/>
    </source>
</evidence>
<dbReference type="PANTHER" id="PTHR10237:SF14">
    <property type="entry name" value="MYND-TYPE DOMAIN-CONTAINING PROTEIN"/>
    <property type="match status" value="1"/>
</dbReference>
<evidence type="ECO:0000256" key="4">
    <source>
        <dbReference type="PROSITE-ProRule" id="PRU00134"/>
    </source>
</evidence>
<dbReference type="InterPro" id="IPR024119">
    <property type="entry name" value="TF_DEAF-1"/>
</dbReference>
<dbReference type="InParanoid" id="A0A1E7FLH6"/>
<feature type="domain" description="MYND-type" evidence="5">
    <location>
        <begin position="108"/>
        <end position="147"/>
    </location>
</feature>
<dbReference type="SUPFAM" id="SSF144232">
    <property type="entry name" value="HIT/MYND zinc finger-like"/>
    <property type="match status" value="1"/>
</dbReference>
<dbReference type="InterPro" id="IPR002893">
    <property type="entry name" value="Znf_MYND"/>
</dbReference>
<dbReference type="Gene3D" id="6.10.140.2220">
    <property type="match status" value="1"/>
</dbReference>
<sequence length="255" mass="29183">MYALRGMEKMVPRPTKKIWEMNREYLRRADEKLKRFEDAGEDVQSAMRKAMEETNKAEMEQNALLQGWSKQNPGKTRFEMGGPETQKLYDEILANPSVKTNRSEAFTCDYCKKSATVKLMLCSRCKKVSYCTKDCQVAAWKAHKKLCVPINEEAKIPKTLPLTWKEVEAHGGAPVSGRRLEVRAMLDESMMRQVFSCKDRSGVIRRIAAYTNSRGIPGLKQGSILRWKNPRYYHFMDGSSGARIEEADLVNITVT</sequence>
<accession>A0A1E7FLH6</accession>
<dbReference type="Pfam" id="PF01753">
    <property type="entry name" value="zf-MYND"/>
    <property type="match status" value="1"/>
</dbReference>
<evidence type="ECO:0000256" key="1">
    <source>
        <dbReference type="ARBA" id="ARBA00022723"/>
    </source>
</evidence>
<proteinExistence type="predicted"/>
<keyword evidence="2 4" id="KW-0863">Zinc-finger</keyword>